<dbReference type="STRING" id="1476583.DEIPH_ctg030orf0016"/>
<feature type="domain" description="NADPH-dependent FMN reductase-like" evidence="1">
    <location>
        <begin position="2"/>
        <end position="136"/>
    </location>
</feature>
<dbReference type="InterPro" id="IPR005025">
    <property type="entry name" value="FMN_Rdtase-like_dom"/>
</dbReference>
<dbReference type="OrthoDB" id="9806724at2"/>
<dbReference type="eggNOG" id="COG0431">
    <property type="taxonomic scope" value="Bacteria"/>
</dbReference>
<dbReference type="PANTHER" id="PTHR30543">
    <property type="entry name" value="CHROMATE REDUCTASE"/>
    <property type="match status" value="1"/>
</dbReference>
<dbReference type="GO" id="GO:0010181">
    <property type="term" value="F:FMN binding"/>
    <property type="evidence" value="ECO:0007669"/>
    <property type="project" value="TreeGrafter"/>
</dbReference>
<name>A0A016QPB7_9DEIO</name>
<dbReference type="InterPro" id="IPR029039">
    <property type="entry name" value="Flavoprotein-like_sf"/>
</dbReference>
<reference evidence="2 3" key="1">
    <citation type="submission" date="2014-03" db="EMBL/GenBank/DDBJ databases">
        <title>Draft genome sequence of Deinococcus phoenicis 1P10ME.</title>
        <authorList>
            <person name="Stepanov V.G."/>
            <person name="Vaishampayan P."/>
            <person name="Venkateswaran K."/>
            <person name="Fox G.E."/>
        </authorList>
    </citation>
    <scope>NUCLEOTIDE SEQUENCE [LARGE SCALE GENOMIC DNA]</scope>
    <source>
        <strain evidence="2 3">1P10ME</strain>
    </source>
</reference>
<evidence type="ECO:0000313" key="3">
    <source>
        <dbReference type="Proteomes" id="UP000020492"/>
    </source>
</evidence>
<dbReference type="GO" id="GO:0005829">
    <property type="term" value="C:cytosol"/>
    <property type="evidence" value="ECO:0007669"/>
    <property type="project" value="TreeGrafter"/>
</dbReference>
<proteinExistence type="predicted"/>
<dbReference type="InterPro" id="IPR050712">
    <property type="entry name" value="NAD(P)H-dep_reductase"/>
</dbReference>
<organism evidence="2 3">
    <name type="scientific">Deinococcus phoenicis</name>
    <dbReference type="NCBI Taxonomy" id="1476583"/>
    <lineage>
        <taxon>Bacteria</taxon>
        <taxon>Thermotogati</taxon>
        <taxon>Deinococcota</taxon>
        <taxon>Deinococci</taxon>
        <taxon>Deinococcales</taxon>
        <taxon>Deinococcaceae</taxon>
        <taxon>Deinococcus</taxon>
    </lineage>
</organism>
<dbReference type="RefSeq" id="WP_081790862.1">
    <property type="nucleotide sequence ID" value="NZ_JHAC01000030.1"/>
</dbReference>
<gene>
    <name evidence="2" type="ORF">DEIPH_ctg030orf0016</name>
</gene>
<dbReference type="EMBL" id="JHAC01000030">
    <property type="protein sequence ID" value="EYB67980.1"/>
    <property type="molecule type" value="Genomic_DNA"/>
</dbReference>
<dbReference type="PATRIC" id="fig|1476583.3.peg.1945"/>
<evidence type="ECO:0000259" key="1">
    <source>
        <dbReference type="Pfam" id="PF03358"/>
    </source>
</evidence>
<dbReference type="Gene3D" id="3.40.50.360">
    <property type="match status" value="1"/>
</dbReference>
<comment type="caution">
    <text evidence="2">The sequence shown here is derived from an EMBL/GenBank/DDBJ whole genome shotgun (WGS) entry which is preliminary data.</text>
</comment>
<dbReference type="SUPFAM" id="SSF52218">
    <property type="entry name" value="Flavoproteins"/>
    <property type="match status" value="1"/>
</dbReference>
<dbReference type="Pfam" id="PF03358">
    <property type="entry name" value="FMN_red"/>
    <property type="match status" value="1"/>
</dbReference>
<protein>
    <submittedName>
        <fullName evidence="2">NADPH-dependent FMN reductase</fullName>
    </submittedName>
</protein>
<dbReference type="Proteomes" id="UP000020492">
    <property type="component" value="Unassembled WGS sequence"/>
</dbReference>
<dbReference type="PANTHER" id="PTHR30543:SF21">
    <property type="entry name" value="NAD(P)H-DEPENDENT FMN REDUCTASE LOT6"/>
    <property type="match status" value="1"/>
</dbReference>
<sequence length="181" mass="18587">MISGSLRAGSTNTALLQTAQAGAPQGVEAVLYTGLGGLPHFNPDDDHAPLHPAVAALRAALQRADALLFSTPEYAGALPGAFKNLLDWTVGGGETYGMPAAWINASGLHSPTGAADAHASLRKVLGYTGVNIVEAACVRLPVVRPSVGPDGLIADPAIREQLAGVLRTLAAQVRQTPRRAD</sequence>
<accession>A0A016QPB7</accession>
<evidence type="ECO:0000313" key="2">
    <source>
        <dbReference type="EMBL" id="EYB67980.1"/>
    </source>
</evidence>
<dbReference type="GO" id="GO:0016491">
    <property type="term" value="F:oxidoreductase activity"/>
    <property type="evidence" value="ECO:0007669"/>
    <property type="project" value="InterPro"/>
</dbReference>
<keyword evidence="3" id="KW-1185">Reference proteome</keyword>
<dbReference type="AlphaFoldDB" id="A0A016QPB7"/>